<organism evidence="2 3">
    <name type="scientific">Sphingobacterium wenxiniae</name>
    <dbReference type="NCBI Taxonomy" id="683125"/>
    <lineage>
        <taxon>Bacteria</taxon>
        <taxon>Pseudomonadati</taxon>
        <taxon>Bacteroidota</taxon>
        <taxon>Sphingobacteriia</taxon>
        <taxon>Sphingobacteriales</taxon>
        <taxon>Sphingobacteriaceae</taxon>
        <taxon>Sphingobacterium</taxon>
    </lineage>
</organism>
<evidence type="ECO:0000313" key="2">
    <source>
        <dbReference type="EMBL" id="SFS61822.1"/>
    </source>
</evidence>
<dbReference type="InterPro" id="IPR007621">
    <property type="entry name" value="TPM_dom"/>
</dbReference>
<reference evidence="2 3" key="1">
    <citation type="submission" date="2016-10" db="EMBL/GenBank/DDBJ databases">
        <authorList>
            <person name="de Groot N.N."/>
        </authorList>
    </citation>
    <scope>NUCLEOTIDE SEQUENCE [LARGE SCALE GENOMIC DNA]</scope>
    <source>
        <strain evidence="2 3">DSM 22789</strain>
    </source>
</reference>
<evidence type="ECO:0000259" key="1">
    <source>
        <dbReference type="Pfam" id="PF04536"/>
    </source>
</evidence>
<dbReference type="Gene3D" id="3.10.310.50">
    <property type="match status" value="1"/>
</dbReference>
<feature type="domain" description="TPM" evidence="1">
    <location>
        <begin position="2"/>
        <end position="118"/>
    </location>
</feature>
<dbReference type="Proteomes" id="UP000198785">
    <property type="component" value="Unassembled WGS sequence"/>
</dbReference>
<gene>
    <name evidence="2" type="ORF">SAMN05660206_103294</name>
</gene>
<keyword evidence="3" id="KW-1185">Reference proteome</keyword>
<dbReference type="AlphaFoldDB" id="A0A1I6RAT8"/>
<evidence type="ECO:0000313" key="3">
    <source>
        <dbReference type="Proteomes" id="UP000198785"/>
    </source>
</evidence>
<name>A0A1I6RAT8_9SPHI</name>
<dbReference type="OrthoDB" id="9786161at2"/>
<sequence>MDILSVEDQERVVNAISVAESKTSGEVRLVVERSLKEPSALDAAIKFFKKLEMDRTSLRNGVLIYLAVDDHAFSIIGDKGINEKVAENFWEATKEQMVSFFVKGELTEGLIAGITHAGEQLQAFFPRRVDDINELPNDIYFGNR</sequence>
<accession>A0A1I6RAT8</accession>
<protein>
    <submittedName>
        <fullName evidence="2">TLP18.3, Psb32 and MOLO-1 founding protein of phosphatase</fullName>
    </submittedName>
</protein>
<dbReference type="PANTHER" id="PTHR30373">
    <property type="entry name" value="UPF0603 PROTEIN YGCG"/>
    <property type="match status" value="1"/>
</dbReference>
<dbReference type="Pfam" id="PF04536">
    <property type="entry name" value="TPM_phosphatase"/>
    <property type="match status" value="1"/>
</dbReference>
<dbReference type="RefSeq" id="WP_093364493.1">
    <property type="nucleotide sequence ID" value="NZ_FOZZ01000003.1"/>
</dbReference>
<proteinExistence type="predicted"/>
<dbReference type="PANTHER" id="PTHR30373:SF8">
    <property type="entry name" value="BLL7265 PROTEIN"/>
    <property type="match status" value="1"/>
</dbReference>
<dbReference type="STRING" id="683125.SAMN05660206_103294"/>
<dbReference type="EMBL" id="FOZZ01000003">
    <property type="protein sequence ID" value="SFS61822.1"/>
    <property type="molecule type" value="Genomic_DNA"/>
</dbReference>